<evidence type="ECO:0000313" key="1">
    <source>
        <dbReference type="EMBL" id="PJZ56485.1"/>
    </source>
</evidence>
<dbReference type="EMBL" id="NPDS01000006">
    <property type="protein sequence ID" value="PJZ56485.1"/>
    <property type="molecule type" value="Genomic_DNA"/>
</dbReference>
<dbReference type="Proteomes" id="UP000231879">
    <property type="component" value="Unassembled WGS sequence"/>
</dbReference>
<evidence type="ECO:0008006" key="3">
    <source>
        <dbReference type="Google" id="ProtNLM"/>
    </source>
</evidence>
<evidence type="ECO:0000313" key="2">
    <source>
        <dbReference type="Proteomes" id="UP000231879"/>
    </source>
</evidence>
<gene>
    <name evidence="1" type="ORF">CH367_13545</name>
</gene>
<keyword evidence="2" id="KW-1185">Reference proteome</keyword>
<dbReference type="NCBIfam" id="NF047558">
    <property type="entry name" value="TPR_END_plus"/>
    <property type="match status" value="1"/>
</dbReference>
<sequence>MSQFTAEELKNRFRLPDEAIEDLLTEKFFDTKVAGRLRLGGESLCAVQLTYLNETKNPEKLRKEPKHKHNGRYICEALSLADCDYNDEGIFDGQIFVWIPSLQTFASWDDEHEQSYLFPDTGWKDISKDPVRYLCSQWEPIEEGKDIWDLYELWNEFPYVVYASEFFQERLSSVKKSFESEDHRETARLCEKILLEAEQPLLDVYSVICGKIECLSYKSVNGFLLNEVESSITDFEVMISVAKQADLKAKVSSNHPNWYLEHARQSFSVLSSSLKDGNFELLKVLILGLIQRNNEEALNWIETFCDSYPSKLKDLSKILNSSSELGNGQIRSMIALIEERNDALNGFQNTIERMKSAIASDDFHRFHLEFHKIDQGGYALDIYKSNIFAVMNDALLSLLKKREIESGRALIQVYSNRLDLLKPSWGYLDRKAYEELFANALCLIHSNDEINRKFLNLLEKKFLPIVRENGAVRIVAERLARNLACIYTTMGNFESAYFFLKLAMERGAKKEDILNETDFDPLRREERFSTLFKKYYQEHSNRS</sequence>
<accession>A0ABX4NLE4</accession>
<proteinExistence type="predicted"/>
<protein>
    <recommendedName>
        <fullName evidence="3">DUF4365 domain-containing protein</fullName>
    </recommendedName>
</protein>
<dbReference type="RefSeq" id="WP_100763057.1">
    <property type="nucleotide sequence ID" value="NZ_NPDS01000006.1"/>
</dbReference>
<reference evidence="1 2" key="1">
    <citation type="submission" date="2017-07" db="EMBL/GenBank/DDBJ databases">
        <title>Leptospira spp. isolated from tropical soils.</title>
        <authorList>
            <person name="Thibeaux R."/>
            <person name="Iraola G."/>
            <person name="Ferres I."/>
            <person name="Bierque E."/>
            <person name="Girault D."/>
            <person name="Soupe-Gilbert M.-E."/>
            <person name="Picardeau M."/>
            <person name="Goarant C."/>
        </authorList>
    </citation>
    <scope>NUCLEOTIDE SEQUENCE [LARGE SCALE GENOMIC DNA]</scope>
    <source>
        <strain evidence="1 2">FH4-C-A1</strain>
    </source>
</reference>
<name>A0ABX4NLE4_9LEPT</name>
<comment type="caution">
    <text evidence="1">The sequence shown here is derived from an EMBL/GenBank/DDBJ whole genome shotgun (WGS) entry which is preliminary data.</text>
</comment>
<organism evidence="1 2">
    <name type="scientific">Leptospira barantonii</name>
    <dbReference type="NCBI Taxonomy" id="2023184"/>
    <lineage>
        <taxon>Bacteria</taxon>
        <taxon>Pseudomonadati</taxon>
        <taxon>Spirochaetota</taxon>
        <taxon>Spirochaetia</taxon>
        <taxon>Leptospirales</taxon>
        <taxon>Leptospiraceae</taxon>
        <taxon>Leptospira</taxon>
    </lineage>
</organism>